<evidence type="ECO:0000256" key="7">
    <source>
        <dbReference type="ARBA" id="ARBA00022771"/>
    </source>
</evidence>
<dbReference type="FunFam" id="3.30.40.10:FF:000010">
    <property type="entry name" value="E3 ubiquitin-protein ligase RBX1"/>
    <property type="match status" value="1"/>
</dbReference>
<feature type="domain" description="RING-type" evidence="15">
    <location>
        <begin position="37"/>
        <end position="93"/>
    </location>
</feature>
<dbReference type="InterPro" id="IPR050079">
    <property type="entry name" value="DEAD_box_RNA_helicase"/>
</dbReference>
<keyword evidence="11" id="KW-0862">Zinc</keyword>
<dbReference type="CDD" id="cd18787">
    <property type="entry name" value="SF2_C_DEAD"/>
    <property type="match status" value="1"/>
</dbReference>
<feature type="domain" description="Helicase ATP-binding" evidence="16">
    <location>
        <begin position="285"/>
        <end position="426"/>
    </location>
</feature>
<keyword evidence="10" id="KW-0347">Helicase</keyword>
<dbReference type="SMART" id="SM00487">
    <property type="entry name" value="DEXDc"/>
    <property type="match status" value="1"/>
</dbReference>
<dbReference type="PANTHER" id="PTHR47959">
    <property type="entry name" value="ATP-DEPENDENT RNA HELICASE RHLE-RELATED"/>
    <property type="match status" value="1"/>
</dbReference>
<dbReference type="InterPro" id="IPR024766">
    <property type="entry name" value="Znf_RING_H2"/>
</dbReference>
<dbReference type="OrthoDB" id="8962942at2759"/>
<dbReference type="InterPro" id="IPR027417">
    <property type="entry name" value="P-loop_NTPase"/>
</dbReference>
<dbReference type="GO" id="GO:0003676">
    <property type="term" value="F:nucleic acid binding"/>
    <property type="evidence" value="ECO:0007669"/>
    <property type="project" value="InterPro"/>
</dbReference>
<gene>
    <name evidence="18" type="primary">RBX1A</name>
    <name evidence="18" type="ORF">SPIL2461_LOCUS3235</name>
</gene>
<evidence type="ECO:0000256" key="2">
    <source>
        <dbReference type="ARBA" id="ARBA00004496"/>
    </source>
</evidence>
<dbReference type="GO" id="GO:0005524">
    <property type="term" value="F:ATP binding"/>
    <property type="evidence" value="ECO:0007669"/>
    <property type="project" value="UniProtKB-KW"/>
</dbReference>
<evidence type="ECO:0000256" key="1">
    <source>
        <dbReference type="ARBA" id="ARBA00004123"/>
    </source>
</evidence>
<evidence type="ECO:0000256" key="8">
    <source>
        <dbReference type="ARBA" id="ARBA00022786"/>
    </source>
</evidence>
<evidence type="ECO:0000256" key="4">
    <source>
        <dbReference type="ARBA" id="ARBA00022490"/>
    </source>
</evidence>
<evidence type="ECO:0000256" key="9">
    <source>
        <dbReference type="ARBA" id="ARBA00022801"/>
    </source>
</evidence>
<keyword evidence="5" id="KW-0479">Metal-binding</keyword>
<comment type="caution">
    <text evidence="18">The sequence shown here is derived from an EMBL/GenBank/DDBJ whole genome shotgun (WGS) entry which is preliminary data.</text>
</comment>
<dbReference type="EMBL" id="CAJNIZ010003869">
    <property type="protein sequence ID" value="CAE7226651.1"/>
    <property type="molecule type" value="Genomic_DNA"/>
</dbReference>
<proteinExistence type="predicted"/>
<dbReference type="GO" id="GO:0003724">
    <property type="term" value="F:RNA helicase activity"/>
    <property type="evidence" value="ECO:0007669"/>
    <property type="project" value="TreeGrafter"/>
</dbReference>
<evidence type="ECO:0000313" key="19">
    <source>
        <dbReference type="Proteomes" id="UP000649617"/>
    </source>
</evidence>
<dbReference type="InterPro" id="IPR011545">
    <property type="entry name" value="DEAD/DEAH_box_helicase_dom"/>
</dbReference>
<evidence type="ECO:0000313" key="18">
    <source>
        <dbReference type="EMBL" id="CAE7226651.1"/>
    </source>
</evidence>
<keyword evidence="19" id="KW-1185">Reference proteome</keyword>
<comment type="subcellular location">
    <subcellularLocation>
        <location evidence="2">Cytoplasm</location>
    </subcellularLocation>
    <subcellularLocation>
        <location evidence="1">Nucleus</location>
    </subcellularLocation>
</comment>
<evidence type="ECO:0000256" key="11">
    <source>
        <dbReference type="ARBA" id="ARBA00022833"/>
    </source>
</evidence>
<sequence>MAAASSDDPGPPGEKRFEIKKWSAVALWSWDIVVDNCAICRNHIMDLCIECQANQGSHTSEECTVAWGVCNHAFHFHCISRWLKTRQVCPLDNGEWEFQKYGEQLVSQIRMRAVFCSRLPQATDITARPIRVIASSFVFDCTFYICPTLVSSTAITTFTGGLPMSRDFDLRQSFRKFPLHSANASAGLDGADAHGSLASGPSRHGRLQGSVFRVSSKVGKPELPSKLKMPKADAPVARRHHASLGGGQERPLVEGSSVGREVSLFQTPLGWRLTPISTRHIIAERDALKEGVSTFILAQTGTGKTLAYVLPIVHKLLSTNTEGLALMRDNRETQALFAGVDVVVTTPFRLILHLGKGDMVLNEVRHVVFDEADTLCDTFYEKDSSKLLEGLEKDCPTRPQVIIVGATRTGAVSAFLRKHMNSTQVMPVVTTDAHVPPPHLEQVFVPTRGKRLLSVLWDILGEVPTVGKKTLIFTNRVPTCKGVHKSLVEHGLDAVCLHGNVHPDKRKQAWDAFSGRGKADVMVCTNLASRGLDFSNVHHVVMYDFPLNMADYLHRVGRTARGGRAGRVTTITPRRYWPFVSKIQEATKQGKPIEVRSMSKKVKKILAIENFQKVIQANAVNKSVKQRLKKRLGLPPARNIGSKETKAAMKRLDRRMKAIKHMRFLWKRGILKRGQKIPRMPDKQIEASETQTVSTLVRARDGLLQ</sequence>
<evidence type="ECO:0000259" key="15">
    <source>
        <dbReference type="PROSITE" id="PS50089"/>
    </source>
</evidence>
<evidence type="ECO:0000256" key="13">
    <source>
        <dbReference type="ARBA" id="ARBA00023242"/>
    </source>
</evidence>
<evidence type="ECO:0000256" key="3">
    <source>
        <dbReference type="ARBA" id="ARBA00004906"/>
    </source>
</evidence>
<keyword evidence="4" id="KW-0963">Cytoplasm</keyword>
<feature type="non-terminal residue" evidence="18">
    <location>
        <position position="1"/>
    </location>
</feature>
<keyword evidence="7 14" id="KW-0863">Zinc-finger</keyword>
<keyword evidence="13" id="KW-0539">Nucleus</keyword>
<evidence type="ECO:0000259" key="16">
    <source>
        <dbReference type="PROSITE" id="PS51192"/>
    </source>
</evidence>
<dbReference type="PROSITE" id="PS51194">
    <property type="entry name" value="HELICASE_CTER"/>
    <property type="match status" value="1"/>
</dbReference>
<dbReference type="InterPro" id="IPR001841">
    <property type="entry name" value="Znf_RING"/>
</dbReference>
<evidence type="ECO:0000259" key="17">
    <source>
        <dbReference type="PROSITE" id="PS51194"/>
    </source>
</evidence>
<dbReference type="AlphaFoldDB" id="A0A812KMK9"/>
<dbReference type="GO" id="GO:0016787">
    <property type="term" value="F:hydrolase activity"/>
    <property type="evidence" value="ECO:0007669"/>
    <property type="project" value="UniProtKB-KW"/>
</dbReference>
<dbReference type="Pfam" id="PF00270">
    <property type="entry name" value="DEAD"/>
    <property type="match status" value="2"/>
</dbReference>
<feature type="domain" description="Helicase C-terminal" evidence="17">
    <location>
        <begin position="458"/>
        <end position="603"/>
    </location>
</feature>
<evidence type="ECO:0000256" key="5">
    <source>
        <dbReference type="ARBA" id="ARBA00022723"/>
    </source>
</evidence>
<accession>A0A812KMK9</accession>
<dbReference type="GO" id="GO:0008270">
    <property type="term" value="F:zinc ion binding"/>
    <property type="evidence" value="ECO:0007669"/>
    <property type="project" value="UniProtKB-KW"/>
</dbReference>
<dbReference type="CDD" id="cd16485">
    <property type="entry name" value="mRING-H2-C3H2C2D_RBX1"/>
    <property type="match status" value="1"/>
</dbReference>
<evidence type="ECO:0000256" key="14">
    <source>
        <dbReference type="PROSITE-ProRule" id="PRU00175"/>
    </source>
</evidence>
<evidence type="ECO:0000256" key="6">
    <source>
        <dbReference type="ARBA" id="ARBA00022741"/>
    </source>
</evidence>
<reference evidence="18" key="1">
    <citation type="submission" date="2021-02" db="EMBL/GenBank/DDBJ databases">
        <authorList>
            <person name="Dougan E. K."/>
            <person name="Rhodes N."/>
            <person name="Thang M."/>
            <person name="Chan C."/>
        </authorList>
    </citation>
    <scope>NUCLEOTIDE SEQUENCE</scope>
</reference>
<evidence type="ECO:0000256" key="10">
    <source>
        <dbReference type="ARBA" id="ARBA00022806"/>
    </source>
</evidence>
<dbReference type="InterPro" id="IPR014001">
    <property type="entry name" value="Helicase_ATP-bd"/>
</dbReference>
<dbReference type="Gene3D" id="3.40.50.300">
    <property type="entry name" value="P-loop containing nucleotide triphosphate hydrolases"/>
    <property type="match status" value="3"/>
</dbReference>
<dbReference type="InterPro" id="IPR013083">
    <property type="entry name" value="Znf_RING/FYVE/PHD"/>
</dbReference>
<dbReference type="SUPFAM" id="SSF57850">
    <property type="entry name" value="RING/U-box"/>
    <property type="match status" value="1"/>
</dbReference>
<dbReference type="PROSITE" id="PS50089">
    <property type="entry name" value="ZF_RING_2"/>
    <property type="match status" value="1"/>
</dbReference>
<dbReference type="GO" id="GO:0005634">
    <property type="term" value="C:nucleus"/>
    <property type="evidence" value="ECO:0007669"/>
    <property type="project" value="UniProtKB-SubCell"/>
</dbReference>
<protein>
    <submittedName>
        <fullName evidence="18">RBX1A protein</fullName>
    </submittedName>
</protein>
<comment type="pathway">
    <text evidence="3">Protein modification; protein ubiquitination.</text>
</comment>
<dbReference type="GO" id="GO:0005829">
    <property type="term" value="C:cytosol"/>
    <property type="evidence" value="ECO:0007669"/>
    <property type="project" value="TreeGrafter"/>
</dbReference>
<name>A0A812KMK9_SYMPI</name>
<dbReference type="Gene3D" id="3.30.40.10">
    <property type="entry name" value="Zinc/RING finger domain, C3HC4 (zinc finger)"/>
    <property type="match status" value="1"/>
</dbReference>
<dbReference type="Pfam" id="PF12678">
    <property type="entry name" value="zf-rbx1"/>
    <property type="match status" value="1"/>
</dbReference>
<organism evidence="18 19">
    <name type="scientific">Symbiodinium pilosum</name>
    <name type="common">Dinoflagellate</name>
    <dbReference type="NCBI Taxonomy" id="2952"/>
    <lineage>
        <taxon>Eukaryota</taxon>
        <taxon>Sar</taxon>
        <taxon>Alveolata</taxon>
        <taxon>Dinophyceae</taxon>
        <taxon>Suessiales</taxon>
        <taxon>Symbiodiniaceae</taxon>
        <taxon>Symbiodinium</taxon>
    </lineage>
</organism>
<keyword evidence="9" id="KW-0378">Hydrolase</keyword>
<dbReference type="Proteomes" id="UP000649617">
    <property type="component" value="Unassembled WGS sequence"/>
</dbReference>
<dbReference type="Pfam" id="PF00271">
    <property type="entry name" value="Helicase_C"/>
    <property type="match status" value="1"/>
</dbReference>
<keyword evidence="8" id="KW-0833">Ubl conjugation pathway</keyword>
<dbReference type="SMART" id="SM00490">
    <property type="entry name" value="HELICc"/>
    <property type="match status" value="1"/>
</dbReference>
<keyword evidence="6" id="KW-0547">Nucleotide-binding</keyword>
<dbReference type="PANTHER" id="PTHR47959:SF1">
    <property type="entry name" value="ATP-DEPENDENT RNA HELICASE DBPA"/>
    <property type="match status" value="1"/>
</dbReference>
<dbReference type="PROSITE" id="PS51192">
    <property type="entry name" value="HELICASE_ATP_BIND_1"/>
    <property type="match status" value="1"/>
</dbReference>
<evidence type="ECO:0000256" key="12">
    <source>
        <dbReference type="ARBA" id="ARBA00022840"/>
    </source>
</evidence>
<dbReference type="InterPro" id="IPR001650">
    <property type="entry name" value="Helicase_C-like"/>
</dbReference>
<keyword evidence="12" id="KW-0067">ATP-binding</keyword>
<dbReference type="SUPFAM" id="SSF52540">
    <property type="entry name" value="P-loop containing nucleoside triphosphate hydrolases"/>
    <property type="match status" value="1"/>
</dbReference>